<organism evidence="1 2">
    <name type="scientific">Nicotiana tabacum</name>
    <name type="common">Common tobacco</name>
    <dbReference type="NCBI Taxonomy" id="4097"/>
    <lineage>
        <taxon>Eukaryota</taxon>
        <taxon>Viridiplantae</taxon>
        <taxon>Streptophyta</taxon>
        <taxon>Embryophyta</taxon>
        <taxon>Tracheophyta</taxon>
        <taxon>Spermatophyta</taxon>
        <taxon>Magnoliopsida</taxon>
        <taxon>eudicotyledons</taxon>
        <taxon>Gunneridae</taxon>
        <taxon>Pentapetalae</taxon>
        <taxon>asterids</taxon>
        <taxon>lamiids</taxon>
        <taxon>Solanales</taxon>
        <taxon>Solanaceae</taxon>
        <taxon>Nicotianoideae</taxon>
        <taxon>Nicotianeae</taxon>
        <taxon>Nicotiana</taxon>
    </lineage>
</organism>
<name>A0AC58STV0_TOBAC</name>
<gene>
    <name evidence="2" type="primary">LOC142170408</name>
</gene>
<proteinExistence type="predicted"/>
<reference evidence="1" key="1">
    <citation type="journal article" date="2014" name="Nat. Commun.">
        <title>The tobacco genome sequence and its comparison with those of tomato and potato.</title>
        <authorList>
            <person name="Sierro N."/>
            <person name="Battey J.N."/>
            <person name="Ouadi S."/>
            <person name="Bakaher N."/>
            <person name="Bovet L."/>
            <person name="Willig A."/>
            <person name="Goepfert S."/>
            <person name="Peitsch M.C."/>
            <person name="Ivanov N.V."/>
        </authorList>
    </citation>
    <scope>NUCLEOTIDE SEQUENCE [LARGE SCALE GENOMIC DNA]</scope>
</reference>
<evidence type="ECO:0000313" key="1">
    <source>
        <dbReference type="Proteomes" id="UP000790787"/>
    </source>
</evidence>
<keyword evidence="1" id="KW-1185">Reference proteome</keyword>
<dbReference type="RefSeq" id="XP_075088411.1">
    <property type="nucleotide sequence ID" value="XM_075232310.1"/>
</dbReference>
<accession>A0AC58STV0</accession>
<protein>
    <submittedName>
        <fullName evidence="2">Uncharacterized protein LOC142170408</fullName>
    </submittedName>
</protein>
<sequence>MEMAYNMILGRLWIHEMDVVPSTLHQVVKFPSPWGIRQIRGDQQTSKSINSVADLTLIKQDQFKWSEECQQAPKNLKAYLSNPSLLAKPKDGERLLIYLVVSEVAVSAILVREDQDRLGKWAIDLSEYDITYQPSTAIKSQVLGDFLADFSQKILLEAEKELQVFNGSNPGTWTLFTDGSSNVKGAGLGLVLIPPAGETIRQAIKCHPITNNKAEYEAVIAGLELAHELGINQIVIKSDSQLVVNQMLGFIQPGKHECSNT</sequence>
<reference evidence="2" key="2">
    <citation type="submission" date="2025-08" db="UniProtKB">
        <authorList>
            <consortium name="RefSeq"/>
        </authorList>
    </citation>
    <scope>IDENTIFICATION</scope>
    <source>
        <tissue evidence="2">Leaf</tissue>
    </source>
</reference>
<evidence type="ECO:0000313" key="2">
    <source>
        <dbReference type="RefSeq" id="XP_075088411.1"/>
    </source>
</evidence>
<dbReference type="Proteomes" id="UP000790787">
    <property type="component" value="Chromosome 16"/>
</dbReference>